<dbReference type="GO" id="GO:0006508">
    <property type="term" value="P:proteolysis"/>
    <property type="evidence" value="ECO:0007669"/>
    <property type="project" value="UniProtKB-KW"/>
</dbReference>
<dbReference type="Gene3D" id="3.40.50.200">
    <property type="entry name" value="Peptidase S8/S53 domain"/>
    <property type="match status" value="1"/>
</dbReference>
<evidence type="ECO:0000256" key="5">
    <source>
        <dbReference type="PIRSR" id="PIRSR615500-1"/>
    </source>
</evidence>
<gene>
    <name evidence="11" type="ORF">AMJ39_05300</name>
</gene>
<dbReference type="EMBL" id="LIZS01000024">
    <property type="protein sequence ID" value="KPJ53284.1"/>
    <property type="molecule type" value="Genomic_DNA"/>
</dbReference>
<dbReference type="SUPFAM" id="SSF52743">
    <property type="entry name" value="Subtilisin-like"/>
    <property type="match status" value="1"/>
</dbReference>
<proteinExistence type="inferred from homology"/>
<feature type="active site" description="Charge relay system" evidence="5 6">
    <location>
        <position position="216"/>
    </location>
</feature>
<name>A0A0S7WT10_UNCT6</name>
<evidence type="ECO:0000256" key="4">
    <source>
        <dbReference type="ARBA" id="ARBA00022825"/>
    </source>
</evidence>
<dbReference type="PATRIC" id="fig|1703770.3.peg.531"/>
<dbReference type="InterPro" id="IPR022398">
    <property type="entry name" value="Peptidase_S8_His-AS"/>
</dbReference>
<dbReference type="AlphaFoldDB" id="A0A0S7WT10"/>
<keyword evidence="8" id="KW-1133">Transmembrane helix</keyword>
<dbReference type="PROSITE" id="PS00137">
    <property type="entry name" value="SUBTILASE_HIS"/>
    <property type="match status" value="1"/>
</dbReference>
<sequence>MGIWRERTREEAMCRREDGWMWCAVLCLALVMVAGLWGVVYAGRTDPALQETVKAAADDGHISISVIMRERIDYEGLHALATGLPKTEGRRVIREEATAFARESQSRLRTLVQEAAALGRARDIRYLHAVNVVRLLAQSSLVREIAALPEVETIMYNTRGYALTGLQERPESVDSIEPFAPRSHQSDTAWGVQWIGADDVWELGYRGQGVLVAIIDTGIWYYHSDLSGNMWTNLGEIPNNGIDDDENGYIDDYYGFNFDAHTSDPIDENGHGTHVSGTVAGDGTGGVLTGVAPEAHLMAIRVLDEVGWGEEANVWEAIEYAVDMGADILHGSIGWYHLIHLPDRAAWRDVCSYALAADVILSFSGGGGRPSYWPPDVITTPGDVPPPWLHPGQTLEGGLNSMMTVGATGYYNDDYAYFSSNGPVSWQSVPPWYDYPYAPGMGLIDPDICAPGVNINSTIMGGGYSGETWSGTSMAAPHNSGLIALLLSCNSALTPPEIDSIIEMTALDRGPAGKDNDYGAGRIQALEAIGTMVPRTWHVPSPECPTIQAGVDSAAAGDTVLVADGLYTGYGNRDIDFGGKAIVVMSENGPEVTIIDCQGSSLDPHRGFRFYSGEEATAVVRGFTIQNGYVTGGWPLTCGGAIHCVGSSPTIAGNIIRENTAEIDGGGIAAEEESFPIIVENMITDNHAVWGGGIAFWEDSDGIVISNTVSENEATYGGGISCLGYCAPMIVGNTIGENAGTYGGGISCWGESPATLVRNTITGNTAAEGGAISCHDSYLNVTNSILWGDNAGIGPEVVLRQSGAIGISFTDVEGGSSAVHVDPGCFLAWGEGNIDTSPWFVWPSFDDYRLLWPSPCIDAGHPDSLDPDGTRCDMGAHSLDQSKTLVIYASVQALTVAPGQTGSVVYTIMNCHDEPQPTWWIALLRRPNGQPWPGNPLEGPHYLEMKPDSYFQAVRSYTVPLQCLLGTWGFRTMVGHPGNVFDQDGFKFTVVLPVKK</sequence>
<feature type="domain" description="Peptidase S8/S53" evidence="9">
    <location>
        <begin position="207"/>
        <end position="521"/>
    </location>
</feature>
<dbReference type="GO" id="GO:0004252">
    <property type="term" value="F:serine-type endopeptidase activity"/>
    <property type="evidence" value="ECO:0007669"/>
    <property type="project" value="UniProtKB-UniRule"/>
</dbReference>
<accession>A0A0S7WT10</accession>
<dbReference type="InterPro" id="IPR015500">
    <property type="entry name" value="Peptidase_S8_subtilisin-rel"/>
</dbReference>
<dbReference type="Pfam" id="PF00082">
    <property type="entry name" value="Peptidase_S8"/>
    <property type="match status" value="1"/>
</dbReference>
<dbReference type="STRING" id="1703770.AMJ39_05300"/>
<evidence type="ECO:0000256" key="1">
    <source>
        <dbReference type="ARBA" id="ARBA00011073"/>
    </source>
</evidence>
<evidence type="ECO:0000313" key="11">
    <source>
        <dbReference type="EMBL" id="KPJ53284.1"/>
    </source>
</evidence>
<reference evidence="11 12" key="1">
    <citation type="journal article" date="2015" name="Microbiome">
        <title>Genomic resolution of linkages in carbon, nitrogen, and sulfur cycling among widespread estuary sediment bacteria.</title>
        <authorList>
            <person name="Baker B.J."/>
            <person name="Lazar C.S."/>
            <person name="Teske A.P."/>
            <person name="Dick G.J."/>
        </authorList>
    </citation>
    <scope>NUCLEOTIDE SEQUENCE [LARGE SCALE GENOMIC DNA]</scope>
    <source>
        <strain evidence="11">DG_24</strain>
    </source>
</reference>
<dbReference type="PRINTS" id="PR00723">
    <property type="entry name" value="SUBTILISIN"/>
</dbReference>
<feature type="domain" description="Right handed beta helix" evidence="10">
    <location>
        <begin position="619"/>
        <end position="784"/>
    </location>
</feature>
<dbReference type="Pfam" id="PF13229">
    <property type="entry name" value="Beta_helix"/>
    <property type="match status" value="1"/>
</dbReference>
<evidence type="ECO:0000313" key="12">
    <source>
        <dbReference type="Proteomes" id="UP000052008"/>
    </source>
</evidence>
<dbReference type="InterPro" id="IPR012334">
    <property type="entry name" value="Pectin_lyas_fold"/>
</dbReference>
<evidence type="ECO:0000256" key="2">
    <source>
        <dbReference type="ARBA" id="ARBA00022670"/>
    </source>
</evidence>
<keyword evidence="8" id="KW-0472">Membrane</keyword>
<dbReference type="PANTHER" id="PTHR43806">
    <property type="entry name" value="PEPTIDASE S8"/>
    <property type="match status" value="1"/>
</dbReference>
<dbReference type="InterPro" id="IPR000209">
    <property type="entry name" value="Peptidase_S8/S53_dom"/>
</dbReference>
<comment type="caution">
    <text evidence="11">The sequence shown here is derived from an EMBL/GenBank/DDBJ whole genome shotgun (WGS) entry which is preliminary data.</text>
</comment>
<keyword evidence="4 6" id="KW-0720">Serine protease</keyword>
<dbReference type="SUPFAM" id="SSF51126">
    <property type="entry name" value="Pectin lyase-like"/>
    <property type="match status" value="1"/>
</dbReference>
<evidence type="ECO:0000259" key="9">
    <source>
        <dbReference type="Pfam" id="PF00082"/>
    </source>
</evidence>
<dbReference type="InterPro" id="IPR023827">
    <property type="entry name" value="Peptidase_S8_Asp-AS"/>
</dbReference>
<evidence type="ECO:0000256" key="6">
    <source>
        <dbReference type="PROSITE-ProRule" id="PRU01240"/>
    </source>
</evidence>
<dbReference type="InterPro" id="IPR023828">
    <property type="entry name" value="Peptidase_S8_Ser-AS"/>
</dbReference>
<dbReference type="InterPro" id="IPR036852">
    <property type="entry name" value="Peptidase_S8/S53_dom_sf"/>
</dbReference>
<dbReference type="PROSITE" id="PS00136">
    <property type="entry name" value="SUBTILASE_ASP"/>
    <property type="match status" value="1"/>
</dbReference>
<organism evidence="11 12">
    <name type="scientific">candidate division TA06 bacterium DG_24</name>
    <dbReference type="NCBI Taxonomy" id="1703770"/>
    <lineage>
        <taxon>Bacteria</taxon>
        <taxon>Bacteria division TA06</taxon>
    </lineage>
</organism>
<dbReference type="PROSITE" id="PS51892">
    <property type="entry name" value="SUBTILASE"/>
    <property type="match status" value="1"/>
</dbReference>
<dbReference type="PANTHER" id="PTHR43806:SF11">
    <property type="entry name" value="CEREVISIN-RELATED"/>
    <property type="match status" value="1"/>
</dbReference>
<protein>
    <recommendedName>
        <fullName evidence="13">Peptidase S8/S53 domain-containing protein</fullName>
    </recommendedName>
</protein>
<dbReference type="InterPro" id="IPR039448">
    <property type="entry name" value="Beta_helix"/>
</dbReference>
<evidence type="ECO:0000259" key="10">
    <source>
        <dbReference type="Pfam" id="PF13229"/>
    </source>
</evidence>
<evidence type="ECO:0000256" key="3">
    <source>
        <dbReference type="ARBA" id="ARBA00022801"/>
    </source>
</evidence>
<keyword evidence="3 6" id="KW-0378">Hydrolase</keyword>
<dbReference type="InterPro" id="IPR050131">
    <property type="entry name" value="Peptidase_S8_subtilisin-like"/>
</dbReference>
<dbReference type="PROSITE" id="PS00138">
    <property type="entry name" value="SUBTILASE_SER"/>
    <property type="match status" value="1"/>
</dbReference>
<evidence type="ECO:0000256" key="8">
    <source>
        <dbReference type="SAM" id="Phobius"/>
    </source>
</evidence>
<feature type="active site" description="Charge relay system" evidence="5 6">
    <location>
        <position position="271"/>
    </location>
</feature>
<dbReference type="Proteomes" id="UP000052008">
    <property type="component" value="Unassembled WGS sequence"/>
</dbReference>
<feature type="active site" description="Charge relay system" evidence="5 6">
    <location>
        <position position="473"/>
    </location>
</feature>
<dbReference type="InterPro" id="IPR011050">
    <property type="entry name" value="Pectin_lyase_fold/virulence"/>
</dbReference>
<comment type="similarity">
    <text evidence="1 6 7">Belongs to the peptidase S8 family.</text>
</comment>
<feature type="transmembrane region" description="Helical" evidence="8">
    <location>
        <begin position="20"/>
        <end position="42"/>
    </location>
</feature>
<keyword evidence="2 6" id="KW-0645">Protease</keyword>
<evidence type="ECO:0000256" key="7">
    <source>
        <dbReference type="RuleBase" id="RU003355"/>
    </source>
</evidence>
<evidence type="ECO:0008006" key="13">
    <source>
        <dbReference type="Google" id="ProtNLM"/>
    </source>
</evidence>
<keyword evidence="8" id="KW-0812">Transmembrane</keyword>
<dbReference type="Gene3D" id="2.160.20.10">
    <property type="entry name" value="Single-stranded right-handed beta-helix, Pectin lyase-like"/>
    <property type="match status" value="1"/>
</dbReference>